<keyword evidence="3" id="KW-1185">Reference proteome</keyword>
<name>A0AAD3HB66_9STRA</name>
<protein>
    <submittedName>
        <fullName evidence="2">Uncharacterized protein</fullName>
    </submittedName>
</protein>
<reference evidence="2 3" key="1">
    <citation type="journal article" date="2021" name="Sci. Rep.">
        <title>The genome of the diatom Chaetoceros tenuissimus carries an ancient integrated fragment of an extant virus.</title>
        <authorList>
            <person name="Hongo Y."/>
            <person name="Kimura K."/>
            <person name="Takaki Y."/>
            <person name="Yoshida Y."/>
            <person name="Baba S."/>
            <person name="Kobayashi G."/>
            <person name="Nagasaki K."/>
            <person name="Hano T."/>
            <person name="Tomaru Y."/>
        </authorList>
    </citation>
    <scope>NUCLEOTIDE SEQUENCE [LARGE SCALE GENOMIC DNA]</scope>
    <source>
        <strain evidence="2 3">NIES-3715</strain>
    </source>
</reference>
<feature type="region of interest" description="Disordered" evidence="1">
    <location>
        <begin position="271"/>
        <end position="313"/>
    </location>
</feature>
<dbReference type="AlphaFoldDB" id="A0AAD3HB66"/>
<evidence type="ECO:0000313" key="3">
    <source>
        <dbReference type="Proteomes" id="UP001054902"/>
    </source>
</evidence>
<evidence type="ECO:0000313" key="2">
    <source>
        <dbReference type="EMBL" id="GFH56673.1"/>
    </source>
</evidence>
<organism evidence="2 3">
    <name type="scientific">Chaetoceros tenuissimus</name>
    <dbReference type="NCBI Taxonomy" id="426638"/>
    <lineage>
        <taxon>Eukaryota</taxon>
        <taxon>Sar</taxon>
        <taxon>Stramenopiles</taxon>
        <taxon>Ochrophyta</taxon>
        <taxon>Bacillariophyta</taxon>
        <taxon>Coscinodiscophyceae</taxon>
        <taxon>Chaetocerotophycidae</taxon>
        <taxon>Chaetocerotales</taxon>
        <taxon>Chaetocerotaceae</taxon>
        <taxon>Chaetoceros</taxon>
    </lineage>
</organism>
<gene>
    <name evidence="2" type="ORF">CTEN210_13149</name>
</gene>
<proteinExistence type="predicted"/>
<feature type="compositionally biased region" description="Basic and acidic residues" evidence="1">
    <location>
        <begin position="281"/>
        <end position="300"/>
    </location>
</feature>
<sequence length="313" mass="35795">MHWLIEKRTLDDFKALFQITLEMHPAKVGYLFQKDADGQQTAVESAIQKYGGQETMAAIHDIISQFIDNFEKEGKTFMHWLIEKRTLDDFKALFQITLELYPEKAGYLFQKHNDSQETAVERAIQKYGGQETMAAINEIISPAKQFPILHHALVHAPKLQNHFMEWFPWASRVRDHNDRSLIQAIVAAGAKSVRENSSSFALMTNEQIYEKDPVTSLYPFAAVARGEDGDLDKTFYLLNCEPSVVDEIVDHLQNREPRSAFDESVVAVGTKEVGKKRKRGESKPDQSRSRGGVSKRETRSKGLILRNRNVQRE</sequence>
<comment type="caution">
    <text evidence="2">The sequence shown here is derived from an EMBL/GenBank/DDBJ whole genome shotgun (WGS) entry which is preliminary data.</text>
</comment>
<dbReference type="EMBL" id="BLLK01000055">
    <property type="protein sequence ID" value="GFH56673.1"/>
    <property type="molecule type" value="Genomic_DNA"/>
</dbReference>
<evidence type="ECO:0000256" key="1">
    <source>
        <dbReference type="SAM" id="MobiDB-lite"/>
    </source>
</evidence>
<dbReference type="Proteomes" id="UP001054902">
    <property type="component" value="Unassembled WGS sequence"/>
</dbReference>
<accession>A0AAD3HB66</accession>